<gene>
    <name evidence="2" type="primary">mceE</name>
    <name evidence="2" type="ORF">GOEFS_095_00380</name>
</gene>
<dbReference type="RefSeq" id="WP_007319138.1">
    <property type="nucleotide sequence ID" value="NZ_BAEH01000095.1"/>
</dbReference>
<dbReference type="Pfam" id="PF02470">
    <property type="entry name" value="MlaD"/>
    <property type="match status" value="1"/>
</dbReference>
<dbReference type="OrthoDB" id="4371474at2"/>
<name>H0R402_9ACTN</name>
<evidence type="ECO:0000313" key="2">
    <source>
        <dbReference type="EMBL" id="GAB19803.1"/>
    </source>
</evidence>
<dbReference type="eggNOG" id="COG1463">
    <property type="taxonomic scope" value="Bacteria"/>
</dbReference>
<dbReference type="Proteomes" id="UP000035034">
    <property type="component" value="Unassembled WGS sequence"/>
</dbReference>
<evidence type="ECO:0000313" key="3">
    <source>
        <dbReference type="Proteomes" id="UP000035034"/>
    </source>
</evidence>
<protein>
    <submittedName>
        <fullName evidence="2">Mce family protein</fullName>
    </submittedName>
</protein>
<dbReference type="AlphaFoldDB" id="H0R402"/>
<dbReference type="InterPro" id="IPR003399">
    <property type="entry name" value="Mce/MlaD"/>
</dbReference>
<comment type="caution">
    <text evidence="2">The sequence shown here is derived from an EMBL/GenBank/DDBJ whole genome shotgun (WGS) entry which is preliminary data.</text>
</comment>
<accession>H0R402</accession>
<dbReference type="InterPro" id="IPR052336">
    <property type="entry name" value="MlaD_Phospholipid_Transporter"/>
</dbReference>
<dbReference type="PANTHER" id="PTHR33371">
    <property type="entry name" value="INTERMEMBRANE PHOSPHOLIPID TRANSPORT SYSTEM BINDING PROTEIN MLAD-RELATED"/>
    <property type="match status" value="1"/>
</dbReference>
<dbReference type="PANTHER" id="PTHR33371:SF16">
    <property type="entry name" value="MCE-FAMILY PROTEIN MCE3F"/>
    <property type="match status" value="1"/>
</dbReference>
<dbReference type="EMBL" id="BAEH01000095">
    <property type="protein sequence ID" value="GAB19803.1"/>
    <property type="molecule type" value="Genomic_DNA"/>
</dbReference>
<reference evidence="2 3" key="1">
    <citation type="submission" date="2011-12" db="EMBL/GenBank/DDBJ databases">
        <title>Whole genome shotgun sequence of Gordonia effusa NBRC 100432.</title>
        <authorList>
            <person name="Yoshida I."/>
            <person name="Takarada H."/>
            <person name="Hosoyama A."/>
            <person name="Tsuchikane K."/>
            <person name="Katsumata H."/>
            <person name="Yamazaki S."/>
            <person name="Fujita N."/>
        </authorList>
    </citation>
    <scope>NUCLEOTIDE SEQUENCE [LARGE SCALE GENOMIC DNA]</scope>
    <source>
        <strain evidence="2 3">NBRC 100432</strain>
    </source>
</reference>
<dbReference type="GO" id="GO:0005576">
    <property type="term" value="C:extracellular region"/>
    <property type="evidence" value="ECO:0007669"/>
    <property type="project" value="TreeGrafter"/>
</dbReference>
<sequence length="321" mass="33651">MKRILPALILPAIGVLAAAYLAVSVVQYTPWKSRMTFGLTMPDSGGLLSDSPVLLRGVRIGKVTSVVRENEAVRVTMDVESGAKIPTRTGLRVESMSLLGEPYVNFAPDQISGPFLHDGSQLTYNSDGPASLTEIASASTKLVANMDPKALSGLMGGYLRATENVAAIDILGRSADLLAAAILARRATTRQLLADLDWLSAKTPKLGRQLTTTAPQWNQFGSAATEVIRAADDLARAPGMPDAYSSGNGLQPFLVSLRKKLDAIGAQVGPIAPLLVPLTSLATATFRSVDLSMLIAQGLGTVDSDGGLNLTMKAVDPASPN</sequence>
<proteinExistence type="predicted"/>
<evidence type="ECO:0000259" key="1">
    <source>
        <dbReference type="Pfam" id="PF02470"/>
    </source>
</evidence>
<keyword evidence="3" id="KW-1185">Reference proteome</keyword>
<feature type="domain" description="Mce/MlaD" evidence="1">
    <location>
        <begin position="39"/>
        <end position="108"/>
    </location>
</feature>
<organism evidence="2 3">
    <name type="scientific">Gordonia effusa NBRC 100432</name>
    <dbReference type="NCBI Taxonomy" id="1077974"/>
    <lineage>
        <taxon>Bacteria</taxon>
        <taxon>Bacillati</taxon>
        <taxon>Actinomycetota</taxon>
        <taxon>Actinomycetes</taxon>
        <taxon>Mycobacteriales</taxon>
        <taxon>Gordoniaceae</taxon>
        <taxon>Gordonia</taxon>
    </lineage>
</organism>
<dbReference type="STRING" id="1077974.GOEFS_095_00380"/>